<sequence>MALCATSTAVIAYALCSQHHSLLRARRAIEQHVDVGDVAVRHPSEVDVDYGTQNDQPAHVTSSGQRGRADLNLNKSSRASVSRDLRRVRLHTRAQGIQRSSKQSRHHVQVRDRMPEAFHNSIGHGFPSEVLGVIRQRSIDSQRGGLSHPQKAATFLGGHAAMPLYRHLGLAKTATGAEEAPPPPPHGRRPPRHIVKRS</sequence>
<reference evidence="2 3" key="1">
    <citation type="journal article" date="2012" name="BMC Genomics">
        <title>Comparative genomics of the white-rot fungi, Phanerochaete carnosa and P. chrysosporium, to elucidate the genetic basis of the distinct wood types they colonize.</title>
        <authorList>
            <person name="Suzuki H."/>
            <person name="MacDonald J."/>
            <person name="Syed K."/>
            <person name="Salamov A."/>
            <person name="Hori C."/>
            <person name="Aerts A."/>
            <person name="Henrissat B."/>
            <person name="Wiebenga A."/>
            <person name="vanKuyk P.A."/>
            <person name="Barry K."/>
            <person name="Lindquist E."/>
            <person name="LaButti K."/>
            <person name="Lapidus A."/>
            <person name="Lucas S."/>
            <person name="Coutinho P."/>
            <person name="Gong Y."/>
            <person name="Samejima M."/>
            <person name="Mahadevan R."/>
            <person name="Abou-Zaid M."/>
            <person name="de Vries R.P."/>
            <person name="Igarashi K."/>
            <person name="Yadav J.S."/>
            <person name="Grigoriev I.V."/>
            <person name="Master E.R."/>
        </authorList>
    </citation>
    <scope>NUCLEOTIDE SEQUENCE [LARGE SCALE GENOMIC DNA]</scope>
    <source>
        <strain evidence="2 3">HHB-10118-sp</strain>
    </source>
</reference>
<dbReference type="AlphaFoldDB" id="K5USQ3"/>
<dbReference type="EMBL" id="JH930474">
    <property type="protein sequence ID" value="EKM52956.1"/>
    <property type="molecule type" value="Genomic_DNA"/>
</dbReference>
<gene>
    <name evidence="2" type="ORF">PHACADRAFT_185775</name>
</gene>
<accession>K5USQ3</accession>
<organism evidence="2 3">
    <name type="scientific">Phanerochaete carnosa (strain HHB-10118-sp)</name>
    <name type="common">White-rot fungus</name>
    <name type="synonym">Peniophora carnosa</name>
    <dbReference type="NCBI Taxonomy" id="650164"/>
    <lineage>
        <taxon>Eukaryota</taxon>
        <taxon>Fungi</taxon>
        <taxon>Dikarya</taxon>
        <taxon>Basidiomycota</taxon>
        <taxon>Agaricomycotina</taxon>
        <taxon>Agaricomycetes</taxon>
        <taxon>Polyporales</taxon>
        <taxon>Phanerochaetaceae</taxon>
        <taxon>Phanerochaete</taxon>
    </lineage>
</organism>
<feature type="region of interest" description="Disordered" evidence="1">
    <location>
        <begin position="172"/>
        <end position="198"/>
    </location>
</feature>
<dbReference type="InParanoid" id="K5USQ3"/>
<evidence type="ECO:0000313" key="2">
    <source>
        <dbReference type="EMBL" id="EKM52956.1"/>
    </source>
</evidence>
<protein>
    <submittedName>
        <fullName evidence="2">Uncharacterized protein</fullName>
    </submittedName>
</protein>
<feature type="region of interest" description="Disordered" evidence="1">
    <location>
        <begin position="50"/>
        <end position="70"/>
    </location>
</feature>
<dbReference type="GeneID" id="18910306"/>
<keyword evidence="3" id="KW-1185">Reference proteome</keyword>
<feature type="compositionally biased region" description="Polar residues" evidence="1">
    <location>
        <begin position="51"/>
        <end position="65"/>
    </location>
</feature>
<name>K5USQ3_PHACS</name>
<proteinExistence type="predicted"/>
<dbReference type="HOGENOM" id="CLU_1378571_0_0_1"/>
<evidence type="ECO:0000256" key="1">
    <source>
        <dbReference type="SAM" id="MobiDB-lite"/>
    </source>
</evidence>
<feature type="compositionally biased region" description="Basic residues" evidence="1">
    <location>
        <begin position="186"/>
        <end position="198"/>
    </location>
</feature>
<dbReference type="Proteomes" id="UP000008370">
    <property type="component" value="Unassembled WGS sequence"/>
</dbReference>
<evidence type="ECO:0000313" key="3">
    <source>
        <dbReference type="Proteomes" id="UP000008370"/>
    </source>
</evidence>
<dbReference type="KEGG" id="pco:PHACADRAFT_185775"/>
<dbReference type="RefSeq" id="XP_007397672.1">
    <property type="nucleotide sequence ID" value="XM_007397610.1"/>
</dbReference>